<name>A0A8H7SCV8_9FUNG</name>
<accession>A0A8H7SCV8</accession>
<feature type="region of interest" description="Disordered" evidence="1">
    <location>
        <begin position="151"/>
        <end position="181"/>
    </location>
</feature>
<feature type="compositionally biased region" description="Low complexity" evidence="1">
    <location>
        <begin position="605"/>
        <end position="633"/>
    </location>
</feature>
<gene>
    <name evidence="2" type="ORF">INT45_006466</name>
</gene>
<feature type="compositionally biased region" description="Polar residues" evidence="1">
    <location>
        <begin position="581"/>
        <end position="598"/>
    </location>
</feature>
<organism evidence="2 3">
    <name type="scientific">Circinella minor</name>
    <dbReference type="NCBI Taxonomy" id="1195481"/>
    <lineage>
        <taxon>Eukaryota</taxon>
        <taxon>Fungi</taxon>
        <taxon>Fungi incertae sedis</taxon>
        <taxon>Mucoromycota</taxon>
        <taxon>Mucoromycotina</taxon>
        <taxon>Mucoromycetes</taxon>
        <taxon>Mucorales</taxon>
        <taxon>Lichtheimiaceae</taxon>
        <taxon>Circinella</taxon>
    </lineage>
</organism>
<feature type="compositionally biased region" description="Polar residues" evidence="1">
    <location>
        <begin position="165"/>
        <end position="174"/>
    </location>
</feature>
<feature type="compositionally biased region" description="Acidic residues" evidence="1">
    <location>
        <begin position="64"/>
        <end position="87"/>
    </location>
</feature>
<feature type="compositionally biased region" description="Polar residues" evidence="1">
    <location>
        <begin position="331"/>
        <end position="348"/>
    </location>
</feature>
<comment type="caution">
    <text evidence="2">The sequence shown here is derived from an EMBL/GenBank/DDBJ whole genome shotgun (WGS) entry which is preliminary data.</text>
</comment>
<feature type="region of interest" description="Disordered" evidence="1">
    <location>
        <begin position="315"/>
        <end position="348"/>
    </location>
</feature>
<evidence type="ECO:0000256" key="1">
    <source>
        <dbReference type="SAM" id="MobiDB-lite"/>
    </source>
</evidence>
<dbReference type="EMBL" id="JAEPRB010000011">
    <property type="protein sequence ID" value="KAG2227059.1"/>
    <property type="molecule type" value="Genomic_DNA"/>
</dbReference>
<feature type="compositionally biased region" description="Low complexity" evidence="1">
    <location>
        <begin position="270"/>
        <end position="301"/>
    </location>
</feature>
<dbReference type="AlphaFoldDB" id="A0A8H7SCV8"/>
<feature type="region of interest" description="Disordered" evidence="1">
    <location>
        <begin position="40"/>
        <end position="87"/>
    </location>
</feature>
<reference evidence="2 3" key="1">
    <citation type="submission" date="2020-12" db="EMBL/GenBank/DDBJ databases">
        <title>Metabolic potential, ecology and presence of endohyphal bacteria is reflected in genomic diversity of Mucoromycotina.</title>
        <authorList>
            <person name="Muszewska A."/>
            <person name="Okrasinska A."/>
            <person name="Steczkiewicz K."/>
            <person name="Drgas O."/>
            <person name="Orlowska M."/>
            <person name="Perlinska-Lenart U."/>
            <person name="Aleksandrzak-Piekarczyk T."/>
            <person name="Szatraj K."/>
            <person name="Zielenkiewicz U."/>
            <person name="Pilsyk S."/>
            <person name="Malc E."/>
            <person name="Mieczkowski P."/>
            <person name="Kruszewska J.S."/>
            <person name="Biernat P."/>
            <person name="Pawlowska J."/>
        </authorList>
    </citation>
    <scope>NUCLEOTIDE SEQUENCE [LARGE SCALE GENOMIC DNA]</scope>
    <source>
        <strain evidence="2 3">CBS 142.35</strain>
    </source>
</reference>
<sequence>MSLAERIAMKEALLKLPDTQTREIFSVALSERAKIPFIRLPDSENLPPSSSQLNDNTSRHYNQESDEDEVIADDEDEESDDSDVEDVEELFLELAQELDSEDKVTQQRLTRVAKEQHDQTAPPSSIALPQSVFTFPSNDYFSPGAPFLTSTGSPMTPQPEKRQRTSSVICTPTTEPDPPTINVRIAGGDIIQDVFLSPIVERPPSTPHHHNSHRNNSWIEHETYQTRSDEEHLLHGVHPFSLRPPPHLMRSRRQSKTTQHGLIDGRPFNLQQQISSTSTLSDGPENKSQASSKNSSTSAVSPRFMALRKLSESGLITPYSKPPPPPPPPTAHSSSENSSIAPDTTDLNFNNLNEQRLLDRIDEIIESRLKSNISEILWRATESHRDARRFWEEQRRDMLELGSSILHKLSSTADQLKQHRQGSGEEVEEEQEQELDNLRKLRIDLENEVSGYQLKQVAQQTEIQSIQQRYIELEKEVETFRLRNSELEAQLIQQQQRNNGVTVKDIPLPSSSKVSVETRDVQTENISTIMDWADVVAEDEWTKKYSNLEAKYEVANNKIAELEKQLLMQQHHQQHHQQQQRPTSRSAVTRPLNQTRPASSMALIAPSPSSTNSTTATTTTTTTRATSPSNTTTIKQRKHKSMTPAPSHNNINKERKASHRQSYFMNDDGHLTFTTEINGQLSQYTVKLPGKDDSHTNTTNNSNSTKLNPLAQPWKTPTTMST</sequence>
<keyword evidence="3" id="KW-1185">Reference proteome</keyword>
<dbReference type="Proteomes" id="UP000646827">
    <property type="component" value="Unassembled WGS sequence"/>
</dbReference>
<dbReference type="OrthoDB" id="2279716at2759"/>
<evidence type="ECO:0000313" key="3">
    <source>
        <dbReference type="Proteomes" id="UP000646827"/>
    </source>
</evidence>
<feature type="compositionally biased region" description="Pro residues" evidence="1">
    <location>
        <begin position="320"/>
        <end position="330"/>
    </location>
</feature>
<feature type="region of interest" description="Disordered" evidence="1">
    <location>
        <begin position="413"/>
        <end position="433"/>
    </location>
</feature>
<feature type="region of interest" description="Disordered" evidence="1">
    <location>
        <begin position="689"/>
        <end position="722"/>
    </location>
</feature>
<feature type="region of interest" description="Disordered" evidence="1">
    <location>
        <begin position="568"/>
        <end position="658"/>
    </location>
</feature>
<protein>
    <submittedName>
        <fullName evidence="2">Uncharacterized protein</fullName>
    </submittedName>
</protein>
<evidence type="ECO:0000313" key="2">
    <source>
        <dbReference type="EMBL" id="KAG2227059.1"/>
    </source>
</evidence>
<feature type="region of interest" description="Disordered" evidence="1">
    <location>
        <begin position="237"/>
        <end position="302"/>
    </location>
</feature>
<feature type="compositionally biased region" description="Low complexity" evidence="1">
    <location>
        <begin position="696"/>
        <end position="705"/>
    </location>
</feature>
<proteinExistence type="predicted"/>
<feature type="compositionally biased region" description="Polar residues" evidence="1">
    <location>
        <begin position="46"/>
        <end position="56"/>
    </location>
</feature>